<evidence type="ECO:0000313" key="1">
    <source>
        <dbReference type="EMBL" id="TMR06623.1"/>
    </source>
</evidence>
<dbReference type="NCBIfam" id="NF046112">
    <property type="entry name" value="MSMEG_6209_Nter"/>
    <property type="match status" value="1"/>
</dbReference>
<comment type="caution">
    <text evidence="1">The sequence shown here is derived from an EMBL/GenBank/DDBJ whole genome shotgun (WGS) entry which is preliminary data.</text>
</comment>
<dbReference type="OrthoDB" id="4321985at2"/>
<dbReference type="PROSITE" id="PS51257">
    <property type="entry name" value="PROKAR_LIPOPROTEIN"/>
    <property type="match status" value="1"/>
</dbReference>
<sequence>MHKTLRECASVRTRPGSGWVGVWLGCDDDVALLVSLVSIAIKANLATLDTVQPRLGPCSLGYSHLAEQFMPQPPPGRGGLPMTPSGNPVEREEHVMREVTDRLLRRLGGSLQPTQVNQVIDAVYRRFDDRPVRDFVPVLVERFARERLTPGPTADPPGRTG</sequence>
<keyword evidence="2" id="KW-1185">Reference proteome</keyword>
<organism evidence="1 2">
    <name type="scientific">Actinomadura soli</name>
    <dbReference type="NCBI Taxonomy" id="2508997"/>
    <lineage>
        <taxon>Bacteria</taxon>
        <taxon>Bacillati</taxon>
        <taxon>Actinomycetota</taxon>
        <taxon>Actinomycetes</taxon>
        <taxon>Streptosporangiales</taxon>
        <taxon>Thermomonosporaceae</taxon>
        <taxon>Actinomadura</taxon>
    </lineage>
</organism>
<evidence type="ECO:0000313" key="2">
    <source>
        <dbReference type="Proteomes" id="UP000309174"/>
    </source>
</evidence>
<reference evidence="1 2" key="1">
    <citation type="submission" date="2019-05" db="EMBL/GenBank/DDBJ databases">
        <title>Draft genome sequence of Actinomadura sp. 14C53.</title>
        <authorList>
            <person name="Saricaoglu S."/>
            <person name="Isik K."/>
        </authorList>
    </citation>
    <scope>NUCLEOTIDE SEQUENCE [LARGE SCALE GENOMIC DNA]</scope>
    <source>
        <strain evidence="1 2">14C53</strain>
    </source>
</reference>
<proteinExistence type="predicted"/>
<dbReference type="Gene3D" id="1.10.8.1060">
    <property type="entry name" value="Corynebacterium glutamicum thioredoxin-dependent arsenate reductase, N-terminal domain"/>
    <property type="match status" value="1"/>
</dbReference>
<name>A0A5C4JIM6_9ACTN</name>
<protein>
    <submittedName>
        <fullName evidence="1">Uncharacterized protein</fullName>
    </submittedName>
</protein>
<dbReference type="EMBL" id="VCKW01000012">
    <property type="protein sequence ID" value="TMR06623.1"/>
    <property type="molecule type" value="Genomic_DNA"/>
</dbReference>
<accession>A0A5C4JIM6</accession>
<dbReference type="AlphaFoldDB" id="A0A5C4JIM6"/>
<gene>
    <name evidence="1" type="ORF">ETD83_03985</name>
</gene>
<dbReference type="Proteomes" id="UP000309174">
    <property type="component" value="Unassembled WGS sequence"/>
</dbReference>